<evidence type="ECO:0000313" key="3">
    <source>
        <dbReference type="Proteomes" id="UP000280685"/>
    </source>
</evidence>
<dbReference type="EMBL" id="LR026968">
    <property type="protein sequence ID" value="VBB81675.1"/>
    <property type="molecule type" value="Genomic_DNA"/>
</dbReference>
<proteinExistence type="predicted"/>
<gene>
    <name evidence="2" type="ORF">PODCO_506445</name>
</gene>
<reference evidence="2" key="1">
    <citation type="submission" date="2018-02" db="EMBL/GenBank/DDBJ databases">
        <authorList>
            <person name="Silar P."/>
        </authorList>
    </citation>
    <scope>NUCLEOTIDE SEQUENCE [LARGE SCALE GENOMIC DNA]</scope>
    <source>
        <strain evidence="2">T</strain>
    </source>
</reference>
<evidence type="ECO:0000259" key="1">
    <source>
        <dbReference type="Pfam" id="PF20150"/>
    </source>
</evidence>
<protein>
    <recommendedName>
        <fullName evidence="1">2EXR domain-containing protein</fullName>
    </recommendedName>
</protein>
<keyword evidence="3" id="KW-1185">Reference proteome</keyword>
<accession>A0ABY6SER1</accession>
<evidence type="ECO:0000313" key="2">
    <source>
        <dbReference type="EMBL" id="VBB81675.1"/>
    </source>
</evidence>
<dbReference type="Proteomes" id="UP000280685">
    <property type="component" value="Chromosome 5"/>
</dbReference>
<feature type="domain" description="2EXR" evidence="1">
    <location>
        <begin position="18"/>
        <end position="111"/>
    </location>
</feature>
<name>A0ABY6SER1_PODCO</name>
<dbReference type="InterPro" id="IPR045518">
    <property type="entry name" value="2EXR"/>
</dbReference>
<sequence length="503" mass="57076">MTSSIQPRSQTHGSDLHRLPIELRYHIYKLVWEPRVVLWGTHTSFHFGSKSPGDRYDTPKPPVTLYISHEARQETLRHYYRFSTTARPDRMYGPATNLDSYGYVNPYLDTIHCHPGGGPSGQPLTLTLQFKPRIGDNLLRLSLSPDVDISWGLSSLMANFDMSSISTIDFWVRTIRSCFRGNSGHRTVFRTTSRYRLCRTPAPKVPVVKWEEATFRPQHLGNNSWRWQYRPEESSPLSSIPGDVQSCINLQSPASWSKPGALLRVPCAVSNGDEVQARDILKQSGVLLFDADPTNIDPRNIVLTDIDPPLTADSSAPAYRKFFDEGGWSLLKVVDPTRVWDREITSLAFAHLFAFSPLVKEKKEVQNGLGGYGSSIFGSAPKLWWMVSWLPRVGIEWTQLRREFHERAMVISEPVHGICTLDYMYSGNGRSQDSAKYATPQALVTVDQRCPSVSTRSLRESFYGREAVERGEDMLLMVPAHQEILDRRYRVGTDGCQLFVYAE</sequence>
<organism evidence="2 3">
    <name type="scientific">Podospora comata</name>
    <dbReference type="NCBI Taxonomy" id="48703"/>
    <lineage>
        <taxon>Eukaryota</taxon>
        <taxon>Fungi</taxon>
        <taxon>Dikarya</taxon>
        <taxon>Ascomycota</taxon>
        <taxon>Pezizomycotina</taxon>
        <taxon>Sordariomycetes</taxon>
        <taxon>Sordariomycetidae</taxon>
        <taxon>Sordariales</taxon>
        <taxon>Podosporaceae</taxon>
        <taxon>Podospora</taxon>
    </lineage>
</organism>
<dbReference type="Pfam" id="PF20150">
    <property type="entry name" value="2EXR"/>
    <property type="match status" value="1"/>
</dbReference>